<dbReference type="AlphaFoldDB" id="A0A1Q9EH14"/>
<evidence type="ECO:0000256" key="3">
    <source>
        <dbReference type="RuleBase" id="RU363060"/>
    </source>
</evidence>
<dbReference type="EMBL" id="LSRX01000154">
    <property type="protein sequence ID" value="OLQ06720.1"/>
    <property type="molecule type" value="Genomic_DNA"/>
</dbReference>
<gene>
    <name evidence="4" type="primary">atpH</name>
    <name evidence="4" type="ORF">AK812_SmicGene9981</name>
</gene>
<name>A0A1Q9EH14_SYMMI</name>
<proteinExistence type="inferred from homology"/>
<dbReference type="PRINTS" id="PR00122">
    <property type="entry name" value="VACATPASE"/>
</dbReference>
<feature type="transmembrane region" description="Helical" evidence="3">
    <location>
        <begin position="240"/>
        <end position="265"/>
    </location>
</feature>
<dbReference type="GO" id="GO:0046961">
    <property type="term" value="F:proton-transporting ATPase activity, rotational mechanism"/>
    <property type="evidence" value="ECO:0007669"/>
    <property type="project" value="InterPro"/>
</dbReference>
<keyword evidence="3" id="KW-0472">Membrane</keyword>
<evidence type="ECO:0000313" key="4">
    <source>
        <dbReference type="EMBL" id="OLQ06720.1"/>
    </source>
</evidence>
<protein>
    <submittedName>
        <fullName evidence="4">ATP synthase subunit c, chloroplastic</fullName>
    </submittedName>
</protein>
<comment type="similarity">
    <text evidence="3">Belongs to the V-ATPase proteolipid subunit family.</text>
</comment>
<accession>A0A1Q9EH14</accession>
<organism evidence="4 5">
    <name type="scientific">Symbiodinium microadriaticum</name>
    <name type="common">Dinoflagellate</name>
    <name type="synonym">Zooxanthella microadriatica</name>
    <dbReference type="NCBI Taxonomy" id="2951"/>
    <lineage>
        <taxon>Eukaryota</taxon>
        <taxon>Sar</taxon>
        <taxon>Alveolata</taxon>
        <taxon>Dinophyceae</taxon>
        <taxon>Suessiales</taxon>
        <taxon>Symbiodiniaceae</taxon>
        <taxon>Symbiodinium</taxon>
    </lineage>
</organism>
<evidence type="ECO:0000256" key="1">
    <source>
        <dbReference type="ARBA" id="ARBA00022448"/>
    </source>
</evidence>
<keyword evidence="5" id="KW-1185">Reference proteome</keyword>
<comment type="caution">
    <text evidence="4">The sequence shown here is derived from an EMBL/GenBank/DDBJ whole genome shotgun (WGS) entry which is preliminary data.</text>
</comment>
<dbReference type="Proteomes" id="UP000186817">
    <property type="component" value="Unassembled WGS sequence"/>
</dbReference>
<dbReference type="Gene3D" id="1.20.120.610">
    <property type="entry name" value="lithium bound rotor ring of v- atpase"/>
    <property type="match status" value="1"/>
</dbReference>
<keyword evidence="1 3" id="KW-0813">Transport</keyword>
<keyword evidence="2 3" id="KW-0406">Ion transport</keyword>
<evidence type="ECO:0000313" key="5">
    <source>
        <dbReference type="Proteomes" id="UP000186817"/>
    </source>
</evidence>
<keyword evidence="3" id="KW-0812">Transmembrane</keyword>
<dbReference type="SUPFAM" id="SSF81333">
    <property type="entry name" value="F1F0 ATP synthase subunit C"/>
    <property type="match status" value="1"/>
</dbReference>
<feature type="transmembrane region" description="Helical" evidence="3">
    <location>
        <begin position="207"/>
        <end position="228"/>
    </location>
</feature>
<dbReference type="GO" id="GO:0033179">
    <property type="term" value="C:proton-transporting V-type ATPase, V0 domain"/>
    <property type="evidence" value="ECO:0007669"/>
    <property type="project" value="InterPro"/>
</dbReference>
<dbReference type="InterPro" id="IPR000245">
    <property type="entry name" value="ATPase_proteolipid_csu"/>
</dbReference>
<sequence>MQFLINPHRVSNRCVIISFNIFTNTNTNVTSFLKIIIIIIILLIIIISSSSSNNIAEHCTDGEDADDDQMADDVDSGVVQDGAVWIPALSAIGAGFAIGLAAIGSGVGQAANPGVSVRSEGPWDRLDNLQLFDLCSGRSMGEHLPAFDLPWELPVAAALTASPASQRLLSLAFMESLTIYGLVIALAERCAVTLMAPQAAHAEDGAVWIPALSAIGAGFAIGLAAIGSGVGQVADDLRGVLLLSLAFMESLTIYGLVIALVLLFANPLIK</sequence>
<feature type="transmembrane region" description="Helical" evidence="3">
    <location>
        <begin position="29"/>
        <end position="47"/>
    </location>
</feature>
<reference evidence="4 5" key="1">
    <citation type="submission" date="2016-02" db="EMBL/GenBank/DDBJ databases">
        <title>Genome analysis of coral dinoflagellate symbionts highlights evolutionary adaptations to a symbiotic lifestyle.</title>
        <authorList>
            <person name="Aranda M."/>
            <person name="Li Y."/>
            <person name="Liew Y.J."/>
            <person name="Baumgarten S."/>
            <person name="Simakov O."/>
            <person name="Wilson M."/>
            <person name="Piel J."/>
            <person name="Ashoor H."/>
            <person name="Bougouffa S."/>
            <person name="Bajic V.B."/>
            <person name="Ryu T."/>
            <person name="Ravasi T."/>
            <person name="Bayer T."/>
            <person name="Micklem G."/>
            <person name="Kim H."/>
            <person name="Bhak J."/>
            <person name="Lajeunesse T.C."/>
            <person name="Voolstra C.R."/>
        </authorList>
    </citation>
    <scope>NUCLEOTIDE SEQUENCE [LARGE SCALE GENOMIC DNA]</scope>
    <source>
        <strain evidence="4 5">CCMP2467</strain>
    </source>
</reference>
<evidence type="ECO:0000256" key="2">
    <source>
        <dbReference type="ARBA" id="ARBA00023065"/>
    </source>
</evidence>
<keyword evidence="3" id="KW-1133">Transmembrane helix</keyword>
<dbReference type="InterPro" id="IPR035921">
    <property type="entry name" value="F/V-ATP_Csub_sf"/>
</dbReference>